<reference evidence="1 2" key="1">
    <citation type="journal article" date="2019" name="Nat. Med.">
        <title>A library of human gut bacterial isolates paired with longitudinal multiomics data enables mechanistic microbiome research.</title>
        <authorList>
            <person name="Poyet M."/>
            <person name="Groussin M."/>
            <person name="Gibbons S.M."/>
            <person name="Avila-Pacheco J."/>
            <person name="Jiang X."/>
            <person name="Kearney S.M."/>
            <person name="Perrotta A.R."/>
            <person name="Berdy B."/>
            <person name="Zhao S."/>
            <person name="Lieberman T.D."/>
            <person name="Swanson P.K."/>
            <person name="Smith M."/>
            <person name="Roesemann S."/>
            <person name="Alexander J.E."/>
            <person name="Rich S.A."/>
            <person name="Livny J."/>
            <person name="Vlamakis H."/>
            <person name="Clish C."/>
            <person name="Bullock K."/>
            <person name="Deik A."/>
            <person name="Scott J."/>
            <person name="Pierce K.A."/>
            <person name="Xavier R.J."/>
            <person name="Alm E.J."/>
        </authorList>
    </citation>
    <scope>NUCLEOTIDE SEQUENCE [LARGE SCALE GENOMIC DNA]</scope>
    <source>
        <strain evidence="1 2">BIOML-A2</strain>
    </source>
</reference>
<dbReference type="Proteomes" id="UP000429211">
    <property type="component" value="Unassembled WGS sequence"/>
</dbReference>
<dbReference type="InterPro" id="IPR025503">
    <property type="entry name" value="DUF4391"/>
</dbReference>
<dbReference type="Pfam" id="PF14335">
    <property type="entry name" value="DUF4391"/>
    <property type="match status" value="1"/>
</dbReference>
<proteinExistence type="predicted"/>
<name>A0A7J5TK90_9BIFI</name>
<evidence type="ECO:0000313" key="1">
    <source>
        <dbReference type="EMBL" id="KAB7462448.1"/>
    </source>
</evidence>
<accession>A0A7J5TK90</accession>
<evidence type="ECO:0000313" key="2">
    <source>
        <dbReference type="Proteomes" id="UP000429211"/>
    </source>
</evidence>
<sequence length="245" mass="26572">MMIASCGSVTALTLGLPNATAIPAEKANLPKGLFAAKVPISAKTKQRLVNDIEAITMIALLRTSNTSLAQGSRIPEILVIGLRLHGRNATIPSEIVELIAAQRKSGIVFVCVHDADFEGTTRQECAFAIRRALPGRAGHTPTFNVFSSAWAPAGEAMLLIDDPSVDSVDALWESLCSQVIFESSDPTNLDARIVRHTQVVQLQADIDKLTRDHQRAKNPEQRNEIFAKLHKAKKQLEALNAPLVL</sequence>
<gene>
    <name evidence="1" type="ORF">GBB04_01340</name>
</gene>
<dbReference type="EMBL" id="WDPD01000001">
    <property type="protein sequence ID" value="KAB7462448.1"/>
    <property type="molecule type" value="Genomic_DNA"/>
</dbReference>
<comment type="caution">
    <text evidence="1">The sequence shown here is derived from an EMBL/GenBank/DDBJ whole genome shotgun (WGS) entry which is preliminary data.</text>
</comment>
<dbReference type="AlphaFoldDB" id="A0A7J5TK90"/>
<protein>
    <submittedName>
        <fullName evidence="1">DUF4391 domain-containing protein</fullName>
    </submittedName>
</protein>
<organism evidence="1 2">
    <name type="scientific">Bifidobacterium dentium</name>
    <dbReference type="NCBI Taxonomy" id="1689"/>
    <lineage>
        <taxon>Bacteria</taxon>
        <taxon>Bacillati</taxon>
        <taxon>Actinomycetota</taxon>
        <taxon>Actinomycetes</taxon>
        <taxon>Bifidobacteriales</taxon>
        <taxon>Bifidobacteriaceae</taxon>
        <taxon>Bifidobacterium</taxon>
    </lineage>
</organism>
<dbReference type="RefSeq" id="WP_034522451.1">
    <property type="nucleotide sequence ID" value="NZ_CACRSP010000004.1"/>
</dbReference>